<gene>
    <name evidence="1" type="ORF">H8S18_00620</name>
</gene>
<reference evidence="1 2" key="1">
    <citation type="submission" date="2020-08" db="EMBL/GenBank/DDBJ databases">
        <title>Genome public.</title>
        <authorList>
            <person name="Liu C."/>
            <person name="Sun Q."/>
        </authorList>
    </citation>
    <scope>NUCLEOTIDE SEQUENCE [LARGE SCALE GENOMIC DNA]</scope>
    <source>
        <strain evidence="1 2">NSJ-35</strain>
    </source>
</reference>
<evidence type="ECO:0000313" key="2">
    <source>
        <dbReference type="Proteomes" id="UP000606889"/>
    </source>
</evidence>
<keyword evidence="2" id="KW-1185">Reference proteome</keyword>
<accession>A0ABR7EAP2</accession>
<comment type="caution">
    <text evidence="1">The sequence shown here is derived from an EMBL/GenBank/DDBJ whole genome shotgun (WGS) entry which is preliminary data.</text>
</comment>
<dbReference type="RefSeq" id="WP_186856385.1">
    <property type="nucleotide sequence ID" value="NZ_JACOON010000001.1"/>
</dbReference>
<sequence length="186" mass="21423">MTKQPVTPLAYLMDMLYIQGTQLAKAVHVDRTIISRWKNGRAELNMKSQYFSDIVNAVLDINEQQGIKTLERFFSSINDVEINNREELYEYAARWLISKDFEKKFQEPDNGNSLYDASYKIYKGPAGKREAILYLLKVADSLPGGEEIWGYDADSHIFYSGSHNSSASQKLFLDTQRDISLRQCFI</sequence>
<evidence type="ECO:0008006" key="3">
    <source>
        <dbReference type="Google" id="ProtNLM"/>
    </source>
</evidence>
<dbReference type="EMBL" id="JACOON010000001">
    <property type="protein sequence ID" value="MBC5646848.1"/>
    <property type="molecule type" value="Genomic_DNA"/>
</dbReference>
<dbReference type="Proteomes" id="UP000606889">
    <property type="component" value="Unassembled WGS sequence"/>
</dbReference>
<organism evidence="1 2">
    <name type="scientific">Christensenella tenuis</name>
    <dbReference type="NCBI Taxonomy" id="2763033"/>
    <lineage>
        <taxon>Bacteria</taxon>
        <taxon>Bacillati</taxon>
        <taxon>Bacillota</taxon>
        <taxon>Clostridia</taxon>
        <taxon>Christensenellales</taxon>
        <taxon>Christensenellaceae</taxon>
        <taxon>Christensenella</taxon>
    </lineage>
</organism>
<protein>
    <recommendedName>
        <fullName evidence="3">HTH cro/C1-type domain-containing protein</fullName>
    </recommendedName>
</protein>
<proteinExistence type="predicted"/>
<name>A0ABR7EAP2_9FIRM</name>
<evidence type="ECO:0000313" key="1">
    <source>
        <dbReference type="EMBL" id="MBC5646848.1"/>
    </source>
</evidence>